<dbReference type="Proteomes" id="UP000297031">
    <property type="component" value="Chromosome"/>
</dbReference>
<sequence>MMTTSMKKVLIAIAFLGFSSHNITTQAQDKLYSDEFPLGDIELLDGPLKKARDLNIETLLKYDCDRMLAPYRKEAGLEPRKPTYPNWDGLDGHVGGHYLSALAINAATGNEECRRRMEYMLEELNLCAEANDKRNEPWSRNYVGGFPNSAKLWSTFREGDFSTYFGAWAPFYNLHKMFAGLRDTWLYCDNATGRRLFLKFCDWAVDITSELTDEQMERMLGNEHGGMDEVIADAYAMTGDKKYLDCARRFAHRQLLIPMEEHRDCLDNMHANTQIPKVVGFQRISELDGDNKMHDASQYFWDIVTHERSLALGGNSRREHFPTKETCIDYVNDIDGPESCNTYNMMKLTEFLNRANPDGAYGDFYEVAMFNHILSTQHPEHGGYVYFTSARPRHYRNYSAPNMAMWCCVGTGMENHGKYGQFVWTRSKGAKSSDDALYLNLFVASQLNWRDKGMVLRQETAFPYAESSQISVVKGKGDFTLKIRKPSWCDDFKVKGVGFNADQYEENGFVCIKRKWKKGDRLEISMPMHAAVKPMPNVPQYVALTYGPILLGMKTGTEDLQSLIADDSRFGQYAGGERLPLDKAPILLPKEINDITRDLRPVAGKPLHFKLTTRMENPIDGELQPFFEIHDSRYMMYWLALSEKGYKEYLQKLADEEAERHALEARTIDKVMPGEQQPETDHRMETSRSEKGSTEGVFYRDARNGHHFSYLMKTNGETDLTLRLTFWGQDEWRTSEFDILIDDELMASADNTHRWRTTQFKTVDYAIPASMLNGKNEVRVKFQAHKGKQVGQIYGVRIIRNENNK</sequence>
<dbReference type="GO" id="GO:0005975">
    <property type="term" value="P:carbohydrate metabolic process"/>
    <property type="evidence" value="ECO:0007669"/>
    <property type="project" value="InterPro"/>
</dbReference>
<keyword evidence="2" id="KW-0732">Signal</keyword>
<dbReference type="InterPro" id="IPR012878">
    <property type="entry name" value="Beta-AFase-like_GH127_cat"/>
</dbReference>
<reference evidence="7 8" key="1">
    <citation type="submission" date="2019-02" db="EMBL/GenBank/DDBJ databases">
        <title>Isolation and identification of novel species under the genus Muribaculum.</title>
        <authorList>
            <person name="Miyake S."/>
            <person name="Ding Y."/>
            <person name="Low A."/>
            <person name="Soh M."/>
            <person name="Seedorf H."/>
        </authorList>
    </citation>
    <scope>NUCLEOTIDE SEQUENCE [LARGE SCALE GENOMIC DNA]</scope>
    <source>
        <strain evidence="7 8">TLL-A4</strain>
    </source>
</reference>
<evidence type="ECO:0000313" key="7">
    <source>
        <dbReference type="EMBL" id="QCD37014.1"/>
    </source>
</evidence>
<dbReference type="PANTHER" id="PTHR31151">
    <property type="entry name" value="PROLINE-TRNA LIGASE (DUF1680)"/>
    <property type="match status" value="1"/>
</dbReference>
<feature type="compositionally biased region" description="Basic and acidic residues" evidence="1">
    <location>
        <begin position="679"/>
        <end position="694"/>
    </location>
</feature>
<dbReference type="PANTHER" id="PTHR31151:SF0">
    <property type="entry name" value="PROLINE-TRNA LIGASE (DUF1680)"/>
    <property type="match status" value="1"/>
</dbReference>
<evidence type="ECO:0000259" key="3">
    <source>
        <dbReference type="Pfam" id="PF07944"/>
    </source>
</evidence>
<feature type="region of interest" description="Disordered" evidence="1">
    <location>
        <begin position="672"/>
        <end position="694"/>
    </location>
</feature>
<evidence type="ECO:0000259" key="6">
    <source>
        <dbReference type="Pfam" id="PF20736"/>
    </source>
</evidence>
<dbReference type="Pfam" id="PF07944">
    <property type="entry name" value="Beta-AFase-like_GH127_cat"/>
    <property type="match status" value="1"/>
</dbReference>
<accession>A0A4P7VRN5</accession>
<evidence type="ECO:0000313" key="8">
    <source>
        <dbReference type="Proteomes" id="UP000297031"/>
    </source>
</evidence>
<proteinExistence type="predicted"/>
<dbReference type="InterPro" id="IPR008928">
    <property type="entry name" value="6-hairpin_glycosidase_sf"/>
</dbReference>
<dbReference type="KEGG" id="mgod:E7746_03145"/>
<evidence type="ECO:0000256" key="1">
    <source>
        <dbReference type="SAM" id="MobiDB-lite"/>
    </source>
</evidence>
<dbReference type="AlphaFoldDB" id="A0A4P7VRN5"/>
<dbReference type="Pfam" id="PF16375">
    <property type="entry name" value="DUF4986"/>
    <property type="match status" value="1"/>
</dbReference>
<dbReference type="Pfam" id="PF20620">
    <property type="entry name" value="DUF6805"/>
    <property type="match status" value="1"/>
</dbReference>
<dbReference type="InterPro" id="IPR049046">
    <property type="entry name" value="Beta-AFase-like_GH127_middle"/>
</dbReference>
<dbReference type="EMBL" id="CP039393">
    <property type="protein sequence ID" value="QCD37014.1"/>
    <property type="molecule type" value="Genomic_DNA"/>
</dbReference>
<dbReference type="InterPro" id="IPR032275">
    <property type="entry name" value="DUF4986"/>
</dbReference>
<evidence type="ECO:0000259" key="5">
    <source>
        <dbReference type="Pfam" id="PF20620"/>
    </source>
</evidence>
<dbReference type="OrthoDB" id="9757939at2"/>
<feature type="domain" description="Non-reducing end beta-L-arabinofuranosidase-like GH127 catalytic" evidence="3">
    <location>
        <begin position="41"/>
        <end position="420"/>
    </location>
</feature>
<name>A0A4P7VRN5_9BACT</name>
<feature type="domain" description="Glycoside hydrolase GH146 substrate-binding" evidence="5">
    <location>
        <begin position="662"/>
        <end position="799"/>
    </location>
</feature>
<evidence type="ECO:0000259" key="4">
    <source>
        <dbReference type="Pfam" id="PF16375"/>
    </source>
</evidence>
<gene>
    <name evidence="7" type="ORF">E7746_03145</name>
</gene>
<protein>
    <submittedName>
        <fullName evidence="7">Uncharacterized protein</fullName>
    </submittedName>
</protein>
<dbReference type="Pfam" id="PF20736">
    <property type="entry name" value="Glyco_hydro127M"/>
    <property type="match status" value="1"/>
</dbReference>
<organism evidence="7 8">
    <name type="scientific">Muribaculum gordoncarteri</name>
    <dbReference type="NCBI Taxonomy" id="2530390"/>
    <lineage>
        <taxon>Bacteria</taxon>
        <taxon>Pseudomonadati</taxon>
        <taxon>Bacteroidota</taxon>
        <taxon>Bacteroidia</taxon>
        <taxon>Bacteroidales</taxon>
        <taxon>Muribaculaceae</taxon>
        <taxon>Muribaculum</taxon>
    </lineage>
</organism>
<keyword evidence="8" id="KW-1185">Reference proteome</keyword>
<evidence type="ECO:0000256" key="2">
    <source>
        <dbReference type="SAM" id="SignalP"/>
    </source>
</evidence>
<feature type="chain" id="PRO_5020565452" evidence="2">
    <location>
        <begin position="28"/>
        <end position="805"/>
    </location>
</feature>
<dbReference type="SUPFAM" id="SSF48208">
    <property type="entry name" value="Six-hairpin glycosidases"/>
    <property type="match status" value="1"/>
</dbReference>
<feature type="domain" description="DUF4986" evidence="4">
    <location>
        <begin position="556"/>
        <end position="638"/>
    </location>
</feature>
<feature type="domain" description="Non-reducing end beta-L-arabinofuranosidase-like GH127 middle" evidence="6">
    <location>
        <begin position="437"/>
        <end position="528"/>
    </location>
</feature>
<feature type="signal peptide" evidence="2">
    <location>
        <begin position="1"/>
        <end position="27"/>
    </location>
</feature>
<dbReference type="InterPro" id="IPR046544">
    <property type="entry name" value="GH146_SB_dom"/>
</dbReference>